<dbReference type="Proteomes" id="UP000199477">
    <property type="component" value="Unassembled WGS sequence"/>
</dbReference>
<feature type="transmembrane region" description="Helical" evidence="1">
    <location>
        <begin position="77"/>
        <end position="98"/>
    </location>
</feature>
<keyword evidence="1" id="KW-1133">Transmembrane helix</keyword>
<evidence type="ECO:0000256" key="1">
    <source>
        <dbReference type="SAM" id="Phobius"/>
    </source>
</evidence>
<keyword evidence="3" id="KW-1185">Reference proteome</keyword>
<proteinExistence type="predicted"/>
<keyword evidence="1" id="KW-0812">Transmembrane</keyword>
<accession>A0A1I2C0S4</accession>
<dbReference type="RefSeq" id="WP_026636083.1">
    <property type="nucleotide sequence ID" value="NZ_FONH01000003.1"/>
</dbReference>
<dbReference type="AlphaFoldDB" id="A0A1I2C0S4"/>
<name>A0A1I2C0S4_9GAMM</name>
<evidence type="ECO:0000313" key="2">
    <source>
        <dbReference type="EMBL" id="SFE61947.1"/>
    </source>
</evidence>
<sequence>MRKLTSFLLLAVGVLYPFLVYFGMQHVPPQAFALALGVAWLLRAPALWRQPGGRWMLGAALAYCALLALSGESQLLRWYPTLICTLLLLAFGLTLRYGPPMIERIARLQDPQLPAAAVPYTRKVTWLWMGFFAANALASAALTLWAPLRWWTLYNGLIAYFIMGALFAGEWLVRRRVLRQAA</sequence>
<feature type="transmembrane region" description="Helical" evidence="1">
    <location>
        <begin position="152"/>
        <end position="173"/>
    </location>
</feature>
<protein>
    <submittedName>
        <fullName evidence="2">Uncharacterized membrane protein</fullName>
    </submittedName>
</protein>
<dbReference type="EMBL" id="FONH01000003">
    <property type="protein sequence ID" value="SFE61947.1"/>
    <property type="molecule type" value="Genomic_DNA"/>
</dbReference>
<feature type="transmembrane region" description="Helical" evidence="1">
    <location>
        <begin position="7"/>
        <end position="24"/>
    </location>
</feature>
<dbReference type="STRING" id="500610.SAMN02799615_01320"/>
<keyword evidence="1" id="KW-0472">Membrane</keyword>
<organism evidence="2 3">
    <name type="scientific">Dyella marensis</name>
    <dbReference type="NCBI Taxonomy" id="500610"/>
    <lineage>
        <taxon>Bacteria</taxon>
        <taxon>Pseudomonadati</taxon>
        <taxon>Pseudomonadota</taxon>
        <taxon>Gammaproteobacteria</taxon>
        <taxon>Lysobacterales</taxon>
        <taxon>Rhodanobacteraceae</taxon>
        <taxon>Dyella</taxon>
    </lineage>
</organism>
<gene>
    <name evidence="2" type="ORF">SAMN02799615_01320</name>
</gene>
<reference evidence="3" key="1">
    <citation type="submission" date="2016-10" db="EMBL/GenBank/DDBJ databases">
        <authorList>
            <person name="Varghese N."/>
            <person name="Submissions S."/>
        </authorList>
    </citation>
    <scope>NUCLEOTIDE SEQUENCE [LARGE SCALE GENOMIC DNA]</scope>
    <source>
        <strain evidence="3">UNC178MFTsu3.1</strain>
    </source>
</reference>
<evidence type="ECO:0000313" key="3">
    <source>
        <dbReference type="Proteomes" id="UP000199477"/>
    </source>
</evidence>
<feature type="transmembrane region" description="Helical" evidence="1">
    <location>
        <begin position="126"/>
        <end position="146"/>
    </location>
</feature>